<dbReference type="Proteomes" id="UP000516421">
    <property type="component" value="Chromosome"/>
</dbReference>
<dbReference type="PANTHER" id="PTHR43546:SF9">
    <property type="entry name" value="L-ASCORBATE-6-PHOSPHATE LACTONASE ULAG-RELATED"/>
    <property type="match status" value="1"/>
</dbReference>
<dbReference type="GO" id="GO:0016787">
    <property type="term" value="F:hydrolase activity"/>
    <property type="evidence" value="ECO:0007669"/>
    <property type="project" value="UniProtKB-KW"/>
</dbReference>
<dbReference type="AlphaFoldDB" id="A0A7H2BK11"/>
<dbReference type="Gene3D" id="3.60.15.10">
    <property type="entry name" value="Ribonuclease Z/Hydroxyacylglutathione hydrolase-like"/>
    <property type="match status" value="1"/>
</dbReference>
<dbReference type="SUPFAM" id="SSF56281">
    <property type="entry name" value="Metallo-hydrolase/oxidoreductase"/>
    <property type="match status" value="1"/>
</dbReference>
<proteinExistence type="predicted"/>
<sequence>MPQPTIKVISGPTVEIEYAGLHLLTDPTFDPETTYDLGGGASLRKTTGAPVEAESVLPLDAVLLSHDHHPDNLDNKGRELLSQVPLTLTTRDGEKRLGGNAHGLSPWEEYEITSTQGTKVTVTALPALHGPDGDDTEEIIGQVIGFLLTAEGEPTIYISGDNASLKVVEEIAERTSDIDTAVIFAGAARSPFFDGAPLTLDGAGAVEAAKILKPSHVVIAHADSWEHFSDSFENALQAFNDAGLGKLLI</sequence>
<gene>
    <name evidence="3" type="ORF">IDM48_00655</name>
</gene>
<feature type="domain" description="Metallo-beta-lactamase" evidence="2">
    <location>
        <begin position="23"/>
        <end position="221"/>
    </location>
</feature>
<dbReference type="InterPro" id="IPR050114">
    <property type="entry name" value="UPF0173_UPF0282_UlaG_hydrolase"/>
</dbReference>
<evidence type="ECO:0000313" key="4">
    <source>
        <dbReference type="Proteomes" id="UP000516421"/>
    </source>
</evidence>
<evidence type="ECO:0000259" key="2">
    <source>
        <dbReference type="Pfam" id="PF12706"/>
    </source>
</evidence>
<evidence type="ECO:0000313" key="3">
    <source>
        <dbReference type="EMBL" id="QNV40007.1"/>
    </source>
</evidence>
<dbReference type="InterPro" id="IPR001279">
    <property type="entry name" value="Metallo-B-lactamas"/>
</dbReference>
<organism evidence="3 4">
    <name type="scientific">Rothia amarae</name>
    <dbReference type="NCBI Taxonomy" id="169480"/>
    <lineage>
        <taxon>Bacteria</taxon>
        <taxon>Bacillati</taxon>
        <taxon>Actinomycetota</taxon>
        <taxon>Actinomycetes</taxon>
        <taxon>Micrococcales</taxon>
        <taxon>Micrococcaceae</taxon>
        <taxon>Rothia</taxon>
    </lineage>
</organism>
<keyword evidence="4" id="KW-1185">Reference proteome</keyword>
<accession>A0A7H2BK11</accession>
<evidence type="ECO:0000256" key="1">
    <source>
        <dbReference type="ARBA" id="ARBA00022801"/>
    </source>
</evidence>
<name>A0A7H2BK11_9MICC</name>
<keyword evidence="1 3" id="KW-0378">Hydrolase</keyword>
<dbReference type="PANTHER" id="PTHR43546">
    <property type="entry name" value="UPF0173 METAL-DEPENDENT HYDROLASE MJ1163-RELATED"/>
    <property type="match status" value="1"/>
</dbReference>
<reference evidence="3 4" key="1">
    <citation type="submission" date="2020-09" db="EMBL/GenBank/DDBJ databases">
        <title>Investigation of environmental microbe.</title>
        <authorList>
            <person name="Ou Y."/>
            <person name="Kang Q."/>
        </authorList>
    </citation>
    <scope>NUCLEOTIDE SEQUENCE [LARGE SCALE GENOMIC DNA]</scope>
    <source>
        <strain evidence="3 4">KJZ-9</strain>
    </source>
</reference>
<dbReference type="InterPro" id="IPR036866">
    <property type="entry name" value="RibonucZ/Hydroxyglut_hydro"/>
</dbReference>
<dbReference type="RefSeq" id="WP_190617580.1">
    <property type="nucleotide sequence ID" value="NZ_CP061538.1"/>
</dbReference>
<dbReference type="Pfam" id="PF12706">
    <property type="entry name" value="Lactamase_B_2"/>
    <property type="match status" value="1"/>
</dbReference>
<dbReference type="EMBL" id="CP061538">
    <property type="protein sequence ID" value="QNV40007.1"/>
    <property type="molecule type" value="Genomic_DNA"/>
</dbReference>
<dbReference type="KEGG" id="rama:IDM48_00655"/>
<protein>
    <submittedName>
        <fullName evidence="3">MBL fold metallo-hydrolase</fullName>
    </submittedName>
</protein>